<gene>
    <name evidence="1" type="ORF">L6452_28887</name>
</gene>
<reference evidence="1 2" key="2">
    <citation type="journal article" date="2022" name="Mol. Ecol. Resour.">
        <title>The genomes of chicory, endive, great burdock and yacon provide insights into Asteraceae paleo-polyploidization history and plant inulin production.</title>
        <authorList>
            <person name="Fan W."/>
            <person name="Wang S."/>
            <person name="Wang H."/>
            <person name="Wang A."/>
            <person name="Jiang F."/>
            <person name="Liu H."/>
            <person name="Zhao H."/>
            <person name="Xu D."/>
            <person name="Zhang Y."/>
        </authorList>
    </citation>
    <scope>NUCLEOTIDE SEQUENCE [LARGE SCALE GENOMIC DNA]</scope>
    <source>
        <strain evidence="2">cv. Niubang</strain>
    </source>
</reference>
<keyword evidence="2" id="KW-1185">Reference proteome</keyword>
<organism evidence="1 2">
    <name type="scientific">Arctium lappa</name>
    <name type="common">Greater burdock</name>
    <name type="synonym">Lappa major</name>
    <dbReference type="NCBI Taxonomy" id="4217"/>
    <lineage>
        <taxon>Eukaryota</taxon>
        <taxon>Viridiplantae</taxon>
        <taxon>Streptophyta</taxon>
        <taxon>Embryophyta</taxon>
        <taxon>Tracheophyta</taxon>
        <taxon>Spermatophyta</taxon>
        <taxon>Magnoliopsida</taxon>
        <taxon>eudicotyledons</taxon>
        <taxon>Gunneridae</taxon>
        <taxon>Pentapetalae</taxon>
        <taxon>asterids</taxon>
        <taxon>campanulids</taxon>
        <taxon>Asterales</taxon>
        <taxon>Asteraceae</taxon>
        <taxon>Carduoideae</taxon>
        <taxon>Cardueae</taxon>
        <taxon>Arctiinae</taxon>
        <taxon>Arctium</taxon>
    </lineage>
</organism>
<evidence type="ECO:0000313" key="2">
    <source>
        <dbReference type="Proteomes" id="UP001055879"/>
    </source>
</evidence>
<name>A0ACB8ZZH2_ARCLA</name>
<proteinExistence type="predicted"/>
<comment type="caution">
    <text evidence="1">The sequence shown here is derived from an EMBL/GenBank/DDBJ whole genome shotgun (WGS) entry which is preliminary data.</text>
</comment>
<dbReference type="EMBL" id="CM042055">
    <property type="protein sequence ID" value="KAI3703131.1"/>
    <property type="molecule type" value="Genomic_DNA"/>
</dbReference>
<sequence length="402" mass="45525">MAIKKPTPKLLEETLPEEAGIEDLDMEASESDPETDSESEGDEDVRLTEPSKTSIYNKDGILDKLGDISWPEDVEWIHKLSLDINQEQEVDVNDDLNRELAFYTQALEGTRQAFVKFQTMGLPFLRPSDYYAEMVKTDSHMEKIKGRLLVEKRRIEEAEERRKARDNKKKAKEVQAQKQKERVKQKKDEIESVKKWRKQRQQSGFAGGEKEGGDMGLPFADGKESQRSSTKNKRPGVSPWDRSGGKAKAGAVKDQKGGNGKRKSREFKDSKYGFGGKKGMKKQNTAETTNDFKVSVLHNMYRVHICYLTGYFEDLLCYPVTIIGPHKRSSSVCNNYFDVCYYCIAIESNVMIDYCSLVFLCLSMSFTGVMEMKGFVAVTVLGGWKQLVEVAGTVTTVGRYGK</sequence>
<accession>A0ACB8ZZH2</accession>
<dbReference type="Proteomes" id="UP001055879">
    <property type="component" value="Linkage Group LG09"/>
</dbReference>
<evidence type="ECO:0000313" key="1">
    <source>
        <dbReference type="EMBL" id="KAI3703131.1"/>
    </source>
</evidence>
<reference evidence="2" key="1">
    <citation type="journal article" date="2022" name="Mol. Ecol. Resour.">
        <title>The genomes of chicory, endive, great burdock and yacon provide insights into Asteraceae palaeo-polyploidization history and plant inulin production.</title>
        <authorList>
            <person name="Fan W."/>
            <person name="Wang S."/>
            <person name="Wang H."/>
            <person name="Wang A."/>
            <person name="Jiang F."/>
            <person name="Liu H."/>
            <person name="Zhao H."/>
            <person name="Xu D."/>
            <person name="Zhang Y."/>
        </authorList>
    </citation>
    <scope>NUCLEOTIDE SEQUENCE [LARGE SCALE GENOMIC DNA]</scope>
    <source>
        <strain evidence="2">cv. Niubang</strain>
    </source>
</reference>
<protein>
    <submittedName>
        <fullName evidence="1">Uncharacterized protein</fullName>
    </submittedName>
</protein>